<dbReference type="SUPFAM" id="SSF53448">
    <property type="entry name" value="Nucleotide-diphospho-sugar transferases"/>
    <property type="match status" value="1"/>
</dbReference>
<evidence type="ECO:0000313" key="10">
    <source>
        <dbReference type="EMBL" id="MBB5475376.1"/>
    </source>
</evidence>
<evidence type="ECO:0000313" key="9">
    <source>
        <dbReference type="EMBL" id="GEL46134.1"/>
    </source>
</evidence>
<evidence type="ECO:0000256" key="2">
    <source>
        <dbReference type="ARBA" id="ARBA00004760"/>
    </source>
</evidence>
<comment type="pathway">
    <text evidence="3">Sphingolipid metabolism.</text>
</comment>
<name>A0A511FC02_9CELL</name>
<dbReference type="Proteomes" id="UP000321723">
    <property type="component" value="Unassembled WGS sequence"/>
</dbReference>
<keyword evidence="4" id="KW-0328">Glycosyltransferase</keyword>
<dbReference type="GO" id="GO:0016020">
    <property type="term" value="C:membrane"/>
    <property type="evidence" value="ECO:0007669"/>
    <property type="project" value="UniProtKB-SubCell"/>
</dbReference>
<organism evidence="9 11">
    <name type="scientific">Cellulomonas hominis</name>
    <dbReference type="NCBI Taxonomy" id="156981"/>
    <lineage>
        <taxon>Bacteria</taxon>
        <taxon>Bacillati</taxon>
        <taxon>Actinomycetota</taxon>
        <taxon>Actinomycetes</taxon>
        <taxon>Micrococcales</taxon>
        <taxon>Cellulomonadaceae</taxon>
        <taxon>Cellulomonas</taxon>
    </lineage>
</organism>
<evidence type="ECO:0000256" key="1">
    <source>
        <dbReference type="ARBA" id="ARBA00004141"/>
    </source>
</evidence>
<reference evidence="9 11" key="1">
    <citation type="submission" date="2019-07" db="EMBL/GenBank/DDBJ databases">
        <title>Whole genome shotgun sequence of Cellulomonas hominis NBRC 16055.</title>
        <authorList>
            <person name="Hosoyama A."/>
            <person name="Uohara A."/>
            <person name="Ohji S."/>
            <person name="Ichikawa N."/>
        </authorList>
    </citation>
    <scope>NUCLEOTIDE SEQUENCE [LARGE SCALE GENOMIC DNA]</scope>
    <source>
        <strain evidence="9 11">NBRC 16055</strain>
    </source>
</reference>
<dbReference type="EMBL" id="JACHDN010000001">
    <property type="protein sequence ID" value="MBB5475376.1"/>
    <property type="molecule type" value="Genomic_DNA"/>
</dbReference>
<keyword evidence="8" id="KW-0472">Membrane</keyword>
<evidence type="ECO:0000256" key="5">
    <source>
        <dbReference type="ARBA" id="ARBA00022679"/>
    </source>
</evidence>
<proteinExistence type="predicted"/>
<dbReference type="Pfam" id="PF13506">
    <property type="entry name" value="Glyco_transf_21"/>
    <property type="match status" value="1"/>
</dbReference>
<comment type="caution">
    <text evidence="9">The sequence shown here is derived from an EMBL/GenBank/DDBJ whole genome shotgun (WGS) entry which is preliminary data.</text>
</comment>
<protein>
    <recommendedName>
        <fullName evidence="13">Glycosyltransferase 2-like domain-containing protein</fullName>
    </recommendedName>
</protein>
<dbReference type="RefSeq" id="WP_146835229.1">
    <property type="nucleotide sequence ID" value="NZ_BJVQ01000011.1"/>
</dbReference>
<keyword evidence="5" id="KW-0808">Transferase</keyword>
<dbReference type="OrthoDB" id="7432283at2"/>
<comment type="subcellular location">
    <subcellularLocation>
        <location evidence="1">Membrane</location>
        <topology evidence="1">Multi-pass membrane protein</topology>
    </subcellularLocation>
</comment>
<dbReference type="AlphaFoldDB" id="A0A511FC02"/>
<keyword evidence="11" id="KW-1185">Reference proteome</keyword>
<dbReference type="InterPro" id="IPR025993">
    <property type="entry name" value="Ceramide_glucosylTrfase"/>
</dbReference>
<sequence length="329" mass="35254">MTAVADAEYVLPLRWTDDGGLAELAAYLHALARHLPVTVVDGSDPDRFAAHGRAFGPAVRHVRPDPRPGCNGKVAGVVTGLRLATAGRVVLADDDVRYDDATLRAVLAPLADADVVRPQNVYDPLPWQARWDTARILLNRAAGSDYPGTLALRRTALGPEGYDGDVLFENLELLRTVRARGGTEHRADDVYVTRRPPAVAHFWRQRPRQAYDSLAQPARFAAELAVLPVVLLAAARRPTLLLALAGVAFAAAERGRRHAGGARVLPASAVPLAPLWLLERGVCAWLALALRATGGVPYAGRRVARAATAARVLRARTRPSTGPAPQEAP</sequence>
<reference evidence="10 12" key="2">
    <citation type="submission" date="2020-08" db="EMBL/GenBank/DDBJ databases">
        <title>Sequencing the genomes of 1000 actinobacteria strains.</title>
        <authorList>
            <person name="Klenk H.-P."/>
        </authorList>
    </citation>
    <scope>NUCLEOTIDE SEQUENCE [LARGE SCALE GENOMIC DNA]</scope>
    <source>
        <strain evidence="10 12">DSM 9581</strain>
    </source>
</reference>
<evidence type="ECO:0000256" key="3">
    <source>
        <dbReference type="ARBA" id="ARBA00004991"/>
    </source>
</evidence>
<dbReference type="GO" id="GO:0016757">
    <property type="term" value="F:glycosyltransferase activity"/>
    <property type="evidence" value="ECO:0007669"/>
    <property type="project" value="UniProtKB-KW"/>
</dbReference>
<keyword evidence="6" id="KW-0812">Transmembrane</keyword>
<evidence type="ECO:0000313" key="12">
    <source>
        <dbReference type="Proteomes" id="UP000564629"/>
    </source>
</evidence>
<dbReference type="EMBL" id="BJVQ01000011">
    <property type="protein sequence ID" value="GEL46134.1"/>
    <property type="molecule type" value="Genomic_DNA"/>
</dbReference>
<evidence type="ECO:0000256" key="8">
    <source>
        <dbReference type="ARBA" id="ARBA00023136"/>
    </source>
</evidence>
<evidence type="ECO:0008006" key="13">
    <source>
        <dbReference type="Google" id="ProtNLM"/>
    </source>
</evidence>
<dbReference type="Gene3D" id="3.90.550.10">
    <property type="entry name" value="Spore Coat Polysaccharide Biosynthesis Protein SpsA, Chain A"/>
    <property type="match status" value="1"/>
</dbReference>
<gene>
    <name evidence="9" type="ORF">CHO01_12500</name>
    <name evidence="10" type="ORF">HNR08_004112</name>
</gene>
<keyword evidence="7" id="KW-1133">Transmembrane helix</keyword>
<comment type="pathway">
    <text evidence="2">Lipid metabolism; sphingolipid metabolism.</text>
</comment>
<evidence type="ECO:0000256" key="7">
    <source>
        <dbReference type="ARBA" id="ARBA00022989"/>
    </source>
</evidence>
<evidence type="ECO:0000256" key="6">
    <source>
        <dbReference type="ARBA" id="ARBA00022692"/>
    </source>
</evidence>
<accession>A0A511FC02</accession>
<evidence type="ECO:0000256" key="4">
    <source>
        <dbReference type="ARBA" id="ARBA00022676"/>
    </source>
</evidence>
<dbReference type="Proteomes" id="UP000564629">
    <property type="component" value="Unassembled WGS sequence"/>
</dbReference>
<dbReference type="InterPro" id="IPR029044">
    <property type="entry name" value="Nucleotide-diphossugar_trans"/>
</dbReference>
<evidence type="ECO:0000313" key="11">
    <source>
        <dbReference type="Proteomes" id="UP000321723"/>
    </source>
</evidence>